<reference evidence="2" key="1">
    <citation type="journal article" date="2015" name="PLoS ONE">
        <title>A Novel Pore-Forming Toxin in Type A Clostridium perfringens Is Associated with Both Fatal Canine Hemorrhagic Gastroenteritis and Fatal Foal Necrotizing Enterocolitis.</title>
        <authorList>
            <person name="Gohari I.M."/>
            <person name="Parreira V.R."/>
            <person name="Nowell V.J."/>
            <person name="Nicholson V.M."/>
            <person name="Oliphant K."/>
            <person name="Prescott J.F."/>
        </authorList>
    </citation>
    <scope>NUCLEOTIDE SEQUENCE</scope>
    <source>
        <strain evidence="2">JP718</strain>
        <plasmid evidence="2">pCP718cpe</plasmid>
    </source>
</reference>
<name>A0A0N7BVH4_CLOPF</name>
<dbReference type="EMBL" id="KP739976">
    <property type="protein sequence ID" value="AKF16676.1"/>
    <property type="molecule type" value="Genomic_DNA"/>
</dbReference>
<feature type="signal peptide" evidence="1">
    <location>
        <begin position="1"/>
        <end position="19"/>
    </location>
</feature>
<evidence type="ECO:0000313" key="2">
    <source>
        <dbReference type="EMBL" id="AKF16676.1"/>
    </source>
</evidence>
<keyword evidence="2" id="KW-0614">Plasmid</keyword>
<geneLocation type="plasmid" evidence="2">
    <name>pCP718cpe</name>
</geneLocation>
<dbReference type="RefSeq" id="WP_075809477.1">
    <property type="nucleotide sequence ID" value="NZ_CP134231.1"/>
</dbReference>
<sequence>MKIKGKVLGALLISGISLASISNITYASSYVHQNGKVYVTNWSNYNYTHGYEGGVILEDERGNKPIFSQNEKNEWVSTVLTVKGQGDFGFSFNSDRVKVYDFESREEITNGLIKGNQKIYIVSQDDPTNVTLDIAPLIRIDN</sequence>
<feature type="chain" id="PRO_5038947181" evidence="1">
    <location>
        <begin position="20"/>
        <end position="142"/>
    </location>
</feature>
<keyword evidence="1" id="KW-0732">Signal</keyword>
<dbReference type="AlphaFoldDB" id="A0A0N7BVH4"/>
<proteinExistence type="predicted"/>
<protein>
    <submittedName>
        <fullName evidence="2">Uncharacterized protein</fullName>
    </submittedName>
</protein>
<accession>A0A0N7BVH4</accession>
<evidence type="ECO:0000256" key="1">
    <source>
        <dbReference type="SAM" id="SignalP"/>
    </source>
</evidence>
<organism evidence="2">
    <name type="scientific">Clostridium perfringens</name>
    <dbReference type="NCBI Taxonomy" id="1502"/>
    <lineage>
        <taxon>Bacteria</taxon>
        <taxon>Bacillati</taxon>
        <taxon>Bacillota</taxon>
        <taxon>Clostridia</taxon>
        <taxon>Eubacteriales</taxon>
        <taxon>Clostridiaceae</taxon>
        <taxon>Clostridium</taxon>
    </lineage>
</organism>